<dbReference type="EMBL" id="FMXO01000009">
    <property type="protein sequence ID" value="SDB35675.1"/>
    <property type="molecule type" value="Genomic_DNA"/>
</dbReference>
<organism evidence="1 2">
    <name type="scientific">Desulfonatronum thiosulfatophilum</name>
    <dbReference type="NCBI Taxonomy" id="617002"/>
    <lineage>
        <taxon>Bacteria</taxon>
        <taxon>Pseudomonadati</taxon>
        <taxon>Thermodesulfobacteriota</taxon>
        <taxon>Desulfovibrionia</taxon>
        <taxon>Desulfovibrionales</taxon>
        <taxon>Desulfonatronaceae</taxon>
        <taxon>Desulfonatronum</taxon>
    </lineage>
</organism>
<protein>
    <submittedName>
        <fullName evidence="1">Uncharacterized protein</fullName>
    </submittedName>
</protein>
<evidence type="ECO:0000313" key="1">
    <source>
        <dbReference type="EMBL" id="SDB35675.1"/>
    </source>
</evidence>
<accession>A0A1G6CSF8</accession>
<dbReference type="RefSeq" id="WP_139162960.1">
    <property type="nucleotide sequence ID" value="NZ_FMXO01000009.1"/>
</dbReference>
<keyword evidence="2" id="KW-1185">Reference proteome</keyword>
<dbReference type="Proteomes" id="UP000198771">
    <property type="component" value="Unassembled WGS sequence"/>
</dbReference>
<evidence type="ECO:0000313" key="2">
    <source>
        <dbReference type="Proteomes" id="UP000198771"/>
    </source>
</evidence>
<dbReference type="AlphaFoldDB" id="A0A1G6CSF8"/>
<dbReference type="OrthoDB" id="5471632at2"/>
<gene>
    <name evidence="1" type="ORF">SAMN05660653_01669</name>
</gene>
<proteinExistence type="predicted"/>
<sequence>MLNIILPRDLESLFEELSKDPDIILDLAVMLNCLGSCRLCERRFVPLAPLVETLSQIYNEPARLHEELRYNRYISLSNSLCGFCHANPGFLNMFQKMKQL</sequence>
<name>A0A1G6CSF8_9BACT</name>
<reference evidence="1 2" key="1">
    <citation type="submission" date="2016-10" db="EMBL/GenBank/DDBJ databases">
        <authorList>
            <person name="de Groot N.N."/>
        </authorList>
    </citation>
    <scope>NUCLEOTIDE SEQUENCE [LARGE SCALE GENOMIC DNA]</scope>
    <source>
        <strain evidence="1 2">ASO4-2</strain>
    </source>
</reference>